<protein>
    <submittedName>
        <fullName evidence="2">Copper chaperone CopZ</fullName>
    </submittedName>
</protein>
<dbReference type="CDD" id="cd00371">
    <property type="entry name" value="HMA"/>
    <property type="match status" value="1"/>
</dbReference>
<feature type="domain" description="HMA" evidence="1">
    <location>
        <begin position="2"/>
        <end position="66"/>
    </location>
</feature>
<evidence type="ECO:0000313" key="3">
    <source>
        <dbReference type="Proteomes" id="UP000605259"/>
    </source>
</evidence>
<dbReference type="SUPFAM" id="SSF55008">
    <property type="entry name" value="HMA, heavy metal-associated domain"/>
    <property type="match status" value="1"/>
</dbReference>
<proteinExistence type="predicted"/>
<dbReference type="Proteomes" id="UP000605259">
    <property type="component" value="Unassembled WGS sequence"/>
</dbReference>
<dbReference type="InterPro" id="IPR036163">
    <property type="entry name" value="HMA_dom_sf"/>
</dbReference>
<dbReference type="AlphaFoldDB" id="A0A917AUF0"/>
<dbReference type="PROSITE" id="PS50846">
    <property type="entry name" value="HMA_2"/>
    <property type="match status" value="1"/>
</dbReference>
<name>A0A917AUF0_9BACI</name>
<reference evidence="2" key="2">
    <citation type="submission" date="2020-09" db="EMBL/GenBank/DDBJ databases">
        <authorList>
            <person name="Sun Q."/>
            <person name="Zhou Y."/>
        </authorList>
    </citation>
    <scope>NUCLEOTIDE SEQUENCE</scope>
    <source>
        <strain evidence="2">CGMCC 1.12698</strain>
    </source>
</reference>
<dbReference type="RefSeq" id="WP_188388587.1">
    <property type="nucleotide sequence ID" value="NZ_BMFK01000001.1"/>
</dbReference>
<evidence type="ECO:0000259" key="1">
    <source>
        <dbReference type="PROSITE" id="PS50846"/>
    </source>
</evidence>
<dbReference type="Pfam" id="PF00403">
    <property type="entry name" value="HMA"/>
    <property type="match status" value="1"/>
</dbReference>
<organism evidence="2 3">
    <name type="scientific">Priestia taiwanensis</name>
    <dbReference type="NCBI Taxonomy" id="1347902"/>
    <lineage>
        <taxon>Bacteria</taxon>
        <taxon>Bacillati</taxon>
        <taxon>Bacillota</taxon>
        <taxon>Bacilli</taxon>
        <taxon>Bacillales</taxon>
        <taxon>Bacillaceae</taxon>
        <taxon>Priestia</taxon>
    </lineage>
</organism>
<keyword evidence="3" id="KW-1185">Reference proteome</keyword>
<dbReference type="Gene3D" id="3.30.70.100">
    <property type="match status" value="1"/>
</dbReference>
<comment type="caution">
    <text evidence="2">The sequence shown here is derived from an EMBL/GenBank/DDBJ whole genome shotgun (WGS) entry which is preliminary data.</text>
</comment>
<dbReference type="EMBL" id="BMFK01000001">
    <property type="protein sequence ID" value="GGE73502.1"/>
    <property type="molecule type" value="Genomic_DNA"/>
</dbReference>
<reference evidence="2" key="1">
    <citation type="journal article" date="2014" name="Int. J. Syst. Evol. Microbiol.">
        <title>Complete genome sequence of Corynebacterium casei LMG S-19264T (=DSM 44701T), isolated from a smear-ripened cheese.</title>
        <authorList>
            <consortium name="US DOE Joint Genome Institute (JGI-PGF)"/>
            <person name="Walter F."/>
            <person name="Albersmeier A."/>
            <person name="Kalinowski J."/>
            <person name="Ruckert C."/>
        </authorList>
    </citation>
    <scope>NUCLEOTIDE SEQUENCE</scope>
    <source>
        <strain evidence="2">CGMCC 1.12698</strain>
    </source>
</reference>
<sequence>MSQTVLKVEGMSCGHCVAAVEGELTKLGVVGKVDLGKKEVAVDVSNTDVTIDQVKDAIEDQGYTVIA</sequence>
<dbReference type="InterPro" id="IPR006121">
    <property type="entry name" value="HMA_dom"/>
</dbReference>
<gene>
    <name evidence="2" type="primary">copZ</name>
    <name evidence="2" type="ORF">GCM10007140_24220</name>
</gene>
<dbReference type="GO" id="GO:0046872">
    <property type="term" value="F:metal ion binding"/>
    <property type="evidence" value="ECO:0007669"/>
    <property type="project" value="InterPro"/>
</dbReference>
<accession>A0A917AUF0</accession>
<evidence type="ECO:0000313" key="2">
    <source>
        <dbReference type="EMBL" id="GGE73502.1"/>
    </source>
</evidence>